<evidence type="ECO:0000313" key="4">
    <source>
        <dbReference type="Proteomes" id="UP000008142"/>
    </source>
</evidence>
<dbReference type="HOGENOM" id="CLU_003433_3_0_1"/>
<dbReference type="Proteomes" id="UP000008142">
    <property type="component" value="Unassembled WGS sequence"/>
</dbReference>
<dbReference type="EMBL" id="DS990643">
    <property type="protein sequence ID" value="EGC49597.1"/>
    <property type="molecule type" value="Genomic_DNA"/>
</dbReference>
<keyword evidence="3" id="KW-0808">Transferase</keyword>
<evidence type="ECO:0000259" key="2">
    <source>
        <dbReference type="Pfam" id="PF00266"/>
    </source>
</evidence>
<dbReference type="Pfam" id="PF00266">
    <property type="entry name" value="Aminotran_5"/>
    <property type="match status" value="1"/>
</dbReference>
<proteinExistence type="predicted"/>
<reference evidence="4" key="1">
    <citation type="submission" date="2008-07" db="EMBL/GenBank/DDBJ databases">
        <title>Annotation of Ajellomyces capsulatus strain H88.</title>
        <authorList>
            <person name="Champion M."/>
            <person name="Cuomo C."/>
            <person name="Ma L.-J."/>
            <person name="Henn M.R."/>
            <person name="Sil A."/>
            <person name="Goldman B."/>
            <person name="Young S.K."/>
            <person name="Kodira C.D."/>
            <person name="Zeng Q."/>
            <person name="Koehrsen M."/>
            <person name="Alvarado L."/>
            <person name="Berlin A."/>
            <person name="Borenstein D."/>
            <person name="Chen Z."/>
            <person name="Engels R."/>
            <person name="Freedman E."/>
            <person name="Gellesch M."/>
            <person name="Goldberg J."/>
            <person name="Griggs A."/>
            <person name="Gujja S."/>
            <person name="Heiman D."/>
            <person name="Hepburn T."/>
            <person name="Howarth C."/>
            <person name="Jen D."/>
            <person name="Larson L."/>
            <person name="Lewis B."/>
            <person name="Mehta T."/>
            <person name="Park D."/>
            <person name="Pearson M."/>
            <person name="Roberts A."/>
            <person name="Saif S."/>
            <person name="Shea T."/>
            <person name="Shenoy N."/>
            <person name="Sisk P."/>
            <person name="Stolte C."/>
            <person name="Sykes S."/>
            <person name="Walk T."/>
            <person name="White J."/>
            <person name="Yandava C."/>
            <person name="Klein B."/>
            <person name="McEwen J.G."/>
            <person name="Puccia R."/>
            <person name="Goldman G.H."/>
            <person name="Felipe M.S."/>
            <person name="Nino-Vega G."/>
            <person name="San-Blas G."/>
            <person name="Taylor J."/>
            <person name="Mendoza L."/>
            <person name="Galagan J."/>
            <person name="Nusbaum C."/>
            <person name="Birren B."/>
        </authorList>
    </citation>
    <scope>NUCLEOTIDE SEQUENCE [LARGE SCALE GENOMIC DNA]</scope>
    <source>
        <strain evidence="4">H88</strain>
    </source>
</reference>
<dbReference type="OMA" id="TGNCHKW"/>
<dbReference type="SUPFAM" id="SSF53383">
    <property type="entry name" value="PLP-dependent transferases"/>
    <property type="match status" value="1"/>
</dbReference>
<dbReference type="InterPro" id="IPR000192">
    <property type="entry name" value="Aminotrans_V_dom"/>
</dbReference>
<sequence>MGSITTSDKLTDFGHPMLKHFLLDPNYKNLNHGSYGTFPAVVRDEARKFQDELEAKPDLFFRYLQAKYVDVARKELAKVLNAPMNEIVFTKNATTGVNIVLRNLQYAPGDVIVYFDTVYAACEKTIAWLMESTPVQARKVPYSFPTTHEEIMKRFGEVVKQLRSEGLNVRVALFDTIVSNPGVRFPFEELVAECRKEGILSCVDGAHGVGHIPLDLGKLDADFFVSNCHKWLYVPRGCAVFHVPIRNQHLIRTTLPTSHGFVPKNLDVSLPIPKQKGKSDFEFQFEFVATNDDSPYNCIPAALKFREEVCGGEERIMSYCQQLAHEGGNTVAEILGTDVMSEPGVDPKVIGASKIRQCAFANVRLPLAVDDGSGRHVEKDSQYPVIKRRDAMAVAKWILEKFLCEYDAAAPIFPHGGWLWTRLSGQTYLELEDFRWAGNALKELVERVGKGDAYAELGITDVTDDLNAMRLDGTGNQPPPNLPRLQPHLHRSPHKRINTTKVLIQRQLIPEQNIGNLTLHPKPYLRTGELPIYPPNLKSRPNAAPTRFRRICAASVILGPIFRSIRSGYYIVL</sequence>
<name>F0UUM0_AJEC8</name>
<organism evidence="4">
    <name type="scientific">Ajellomyces capsulatus (strain H88)</name>
    <name type="common">Darling's disease fungus</name>
    <name type="synonym">Histoplasma capsulatum</name>
    <dbReference type="NCBI Taxonomy" id="544711"/>
    <lineage>
        <taxon>Eukaryota</taxon>
        <taxon>Fungi</taxon>
        <taxon>Dikarya</taxon>
        <taxon>Ascomycota</taxon>
        <taxon>Pezizomycotina</taxon>
        <taxon>Eurotiomycetes</taxon>
        <taxon>Eurotiomycetidae</taxon>
        <taxon>Onygenales</taxon>
        <taxon>Ajellomycetaceae</taxon>
        <taxon>Histoplasma</taxon>
    </lineage>
</organism>
<dbReference type="GO" id="GO:0008483">
    <property type="term" value="F:transaminase activity"/>
    <property type="evidence" value="ECO:0007669"/>
    <property type="project" value="UniProtKB-KW"/>
</dbReference>
<protein>
    <submittedName>
        <fullName evidence="3">Aminotransferase</fullName>
    </submittedName>
</protein>
<keyword evidence="3" id="KW-0032">Aminotransferase</keyword>
<evidence type="ECO:0000313" key="3">
    <source>
        <dbReference type="EMBL" id="EGC49597.1"/>
    </source>
</evidence>
<accession>F0UUM0</accession>
<dbReference type="InterPro" id="IPR015424">
    <property type="entry name" value="PyrdxlP-dep_Trfase"/>
</dbReference>
<dbReference type="PANTHER" id="PTHR43092:SF2">
    <property type="entry name" value="HERCYNYLCYSTEINE SULFOXIDE LYASE"/>
    <property type="match status" value="1"/>
</dbReference>
<dbReference type="VEuPathDB" id="FungiDB:I7I53_11791"/>
<dbReference type="OrthoDB" id="5978656at2759"/>
<dbReference type="InterPro" id="IPR015421">
    <property type="entry name" value="PyrdxlP-dep_Trfase_major"/>
</dbReference>
<keyword evidence="1" id="KW-0663">Pyridoxal phosphate</keyword>
<gene>
    <name evidence="3" type="ORF">HCEG_08812</name>
</gene>
<dbReference type="PANTHER" id="PTHR43092">
    <property type="entry name" value="L-CYSTEINE DESULFHYDRASE"/>
    <property type="match status" value="1"/>
</dbReference>
<dbReference type="STRING" id="544711.F0UUM0"/>
<dbReference type="AlphaFoldDB" id="F0UUM0"/>
<evidence type="ECO:0000256" key="1">
    <source>
        <dbReference type="ARBA" id="ARBA00022898"/>
    </source>
</evidence>
<dbReference type="Gene3D" id="3.40.640.10">
    <property type="entry name" value="Type I PLP-dependent aspartate aminotransferase-like (Major domain)"/>
    <property type="match status" value="1"/>
</dbReference>
<feature type="domain" description="Aminotransferase class V" evidence="2">
    <location>
        <begin position="67"/>
        <end position="243"/>
    </location>
</feature>